<feature type="compositionally biased region" description="Basic and acidic residues" evidence="1">
    <location>
        <begin position="74"/>
        <end position="90"/>
    </location>
</feature>
<feature type="compositionally biased region" description="Low complexity" evidence="1">
    <location>
        <begin position="58"/>
        <end position="69"/>
    </location>
</feature>
<dbReference type="VEuPathDB" id="CryptoDB:Cvel_2492"/>
<dbReference type="EMBL" id="CDMZ01005942">
    <property type="protein sequence ID" value="CEM56098.1"/>
    <property type="molecule type" value="Genomic_DNA"/>
</dbReference>
<gene>
    <name evidence="2" type="ORF">Cvel_2492</name>
</gene>
<sequence>MKVNVNGSVGTLNLYSGKNATEVHVNGSVGTLNIFDDNGQKTRVASDGRPAEAEVPCSSNPTGNSSGSSAHTAVPERRVGEEDGERGGRVHDLFGSAFDIFGRDETEAFR</sequence>
<evidence type="ECO:0000256" key="1">
    <source>
        <dbReference type="SAM" id="MobiDB-lite"/>
    </source>
</evidence>
<name>A0A0G4IG16_9ALVE</name>
<feature type="region of interest" description="Disordered" evidence="1">
    <location>
        <begin position="36"/>
        <end position="90"/>
    </location>
</feature>
<protein>
    <submittedName>
        <fullName evidence="2">Uncharacterized protein</fullName>
    </submittedName>
</protein>
<proteinExistence type="predicted"/>
<dbReference type="AlphaFoldDB" id="A0A0G4IG16"/>
<feature type="compositionally biased region" description="Basic and acidic residues" evidence="1">
    <location>
        <begin position="38"/>
        <end position="52"/>
    </location>
</feature>
<reference evidence="2" key="1">
    <citation type="submission" date="2014-11" db="EMBL/GenBank/DDBJ databases">
        <authorList>
            <person name="Otto D Thomas"/>
            <person name="Naeem Raeece"/>
        </authorList>
    </citation>
    <scope>NUCLEOTIDE SEQUENCE</scope>
</reference>
<accession>A0A0G4IG16</accession>
<evidence type="ECO:0000313" key="2">
    <source>
        <dbReference type="EMBL" id="CEM56098.1"/>
    </source>
</evidence>
<organism evidence="2">
    <name type="scientific">Chromera velia CCMP2878</name>
    <dbReference type="NCBI Taxonomy" id="1169474"/>
    <lineage>
        <taxon>Eukaryota</taxon>
        <taxon>Sar</taxon>
        <taxon>Alveolata</taxon>
        <taxon>Colpodellida</taxon>
        <taxon>Chromeraceae</taxon>
        <taxon>Chromera</taxon>
    </lineage>
</organism>